<dbReference type="SUPFAM" id="SSF56601">
    <property type="entry name" value="beta-lactamase/transpeptidase-like"/>
    <property type="match status" value="1"/>
</dbReference>
<dbReference type="Proteomes" id="UP001551176">
    <property type="component" value="Unassembled WGS sequence"/>
</dbReference>
<sequence length="321" mass="34823">MAPHLRNCRAAFAAALTTALLAPIPVTAAEASRPQQGSAALCTAGQDRALAARMSKDIRAALSSRAGSVSVAVHDTRTGLTCHLAEQRRYDAASVTKVLMMEAALRRAQEWRRNLTAWERRRIRPMITASDNNAAGRLWSDLGYPYLSRFLRRVGTSATTLGSYGRWGLTRTTAADQMRLLGALTGARGVRDVLKPSAREYGLRQMADVRRDQRWGVPAGMPRGFTAHLKNGWLPRATLGWRVHSVGVFTGSGRTYRIVVLSHGNPSMAYGVRTIERIAQAVHRGLNKGRSAGQGMTPESEISEVPDGSVPPEEETGDPAA</sequence>
<dbReference type="InterPro" id="IPR000871">
    <property type="entry name" value="Beta-lactam_class-A"/>
</dbReference>
<dbReference type="RefSeq" id="WP_359351232.1">
    <property type="nucleotide sequence ID" value="NZ_JBEYXV010000010.1"/>
</dbReference>
<evidence type="ECO:0000256" key="2">
    <source>
        <dbReference type="SAM" id="SignalP"/>
    </source>
</evidence>
<feature type="compositionally biased region" description="Acidic residues" evidence="1">
    <location>
        <begin position="312"/>
        <end position="321"/>
    </location>
</feature>
<evidence type="ECO:0000259" key="3">
    <source>
        <dbReference type="Pfam" id="PF13354"/>
    </source>
</evidence>
<reference evidence="4 5" key="1">
    <citation type="submission" date="2024-06" db="EMBL/GenBank/DDBJ databases">
        <title>The Natural Products Discovery Center: Release of the First 8490 Sequenced Strains for Exploring Actinobacteria Biosynthetic Diversity.</title>
        <authorList>
            <person name="Kalkreuter E."/>
            <person name="Kautsar S.A."/>
            <person name="Yang D."/>
            <person name="Bader C.D."/>
            <person name="Teijaro C.N."/>
            <person name="Fluegel L."/>
            <person name="Davis C.M."/>
            <person name="Simpson J.R."/>
            <person name="Lauterbach L."/>
            <person name="Steele A.D."/>
            <person name="Gui C."/>
            <person name="Meng S."/>
            <person name="Li G."/>
            <person name="Viehrig K."/>
            <person name="Ye F."/>
            <person name="Su P."/>
            <person name="Kiefer A.F."/>
            <person name="Nichols A."/>
            <person name="Cepeda A.J."/>
            <person name="Yan W."/>
            <person name="Fan B."/>
            <person name="Jiang Y."/>
            <person name="Adhikari A."/>
            <person name="Zheng C.-J."/>
            <person name="Schuster L."/>
            <person name="Cowan T.M."/>
            <person name="Smanski M.J."/>
            <person name="Chevrette M.G."/>
            <person name="De Carvalho L.P.S."/>
            <person name="Shen B."/>
        </authorList>
    </citation>
    <scope>NUCLEOTIDE SEQUENCE [LARGE SCALE GENOMIC DNA]</scope>
    <source>
        <strain evidence="4 5">NPDC046838</strain>
    </source>
</reference>
<evidence type="ECO:0000256" key="1">
    <source>
        <dbReference type="SAM" id="MobiDB-lite"/>
    </source>
</evidence>
<evidence type="ECO:0000313" key="4">
    <source>
        <dbReference type="EMBL" id="MEU6823143.1"/>
    </source>
</evidence>
<dbReference type="GO" id="GO:0016787">
    <property type="term" value="F:hydrolase activity"/>
    <property type="evidence" value="ECO:0007669"/>
    <property type="project" value="UniProtKB-KW"/>
</dbReference>
<dbReference type="Gene3D" id="3.40.710.10">
    <property type="entry name" value="DD-peptidase/beta-lactamase superfamily"/>
    <property type="match status" value="1"/>
</dbReference>
<dbReference type="InterPro" id="IPR045155">
    <property type="entry name" value="Beta-lactam_cat"/>
</dbReference>
<feature type="domain" description="Beta-lactamase class A catalytic" evidence="3">
    <location>
        <begin position="124"/>
        <end position="261"/>
    </location>
</feature>
<gene>
    <name evidence="4" type="ORF">ABZ921_21130</name>
</gene>
<accession>A0ABV3BQ57</accession>
<dbReference type="InterPro" id="IPR012338">
    <property type="entry name" value="Beta-lactam/transpept-like"/>
</dbReference>
<evidence type="ECO:0000313" key="5">
    <source>
        <dbReference type="Proteomes" id="UP001551176"/>
    </source>
</evidence>
<proteinExistence type="predicted"/>
<dbReference type="PANTHER" id="PTHR35333">
    <property type="entry name" value="BETA-LACTAMASE"/>
    <property type="match status" value="1"/>
</dbReference>
<keyword evidence="2" id="KW-0732">Signal</keyword>
<name>A0ABV3BQ57_9ACTN</name>
<dbReference type="Pfam" id="PF13354">
    <property type="entry name" value="Beta-lactamase2"/>
    <property type="match status" value="1"/>
</dbReference>
<feature type="region of interest" description="Disordered" evidence="1">
    <location>
        <begin position="287"/>
        <end position="321"/>
    </location>
</feature>
<organism evidence="4 5">
    <name type="scientific">Streptomyces atriruber</name>
    <dbReference type="NCBI Taxonomy" id="545121"/>
    <lineage>
        <taxon>Bacteria</taxon>
        <taxon>Bacillati</taxon>
        <taxon>Actinomycetota</taxon>
        <taxon>Actinomycetes</taxon>
        <taxon>Kitasatosporales</taxon>
        <taxon>Streptomycetaceae</taxon>
        <taxon>Streptomyces</taxon>
    </lineage>
</organism>
<comment type="caution">
    <text evidence="4">The sequence shown here is derived from an EMBL/GenBank/DDBJ whole genome shotgun (WGS) entry which is preliminary data.</text>
</comment>
<dbReference type="PANTHER" id="PTHR35333:SF3">
    <property type="entry name" value="BETA-LACTAMASE-TYPE TRANSPEPTIDASE FOLD CONTAINING PROTEIN"/>
    <property type="match status" value="1"/>
</dbReference>
<feature type="signal peptide" evidence="2">
    <location>
        <begin position="1"/>
        <end position="28"/>
    </location>
</feature>
<keyword evidence="5" id="KW-1185">Reference proteome</keyword>
<feature type="chain" id="PRO_5047458497" evidence="2">
    <location>
        <begin position="29"/>
        <end position="321"/>
    </location>
</feature>
<protein>
    <submittedName>
        <fullName evidence="4">Serine hydrolase</fullName>
    </submittedName>
</protein>
<keyword evidence="4" id="KW-0378">Hydrolase</keyword>
<dbReference type="EMBL" id="JBEYXV010000010">
    <property type="protein sequence ID" value="MEU6823143.1"/>
    <property type="molecule type" value="Genomic_DNA"/>
</dbReference>